<dbReference type="GO" id="GO:0004674">
    <property type="term" value="F:protein serine/threonine kinase activity"/>
    <property type="evidence" value="ECO:0007669"/>
    <property type="project" value="TreeGrafter"/>
</dbReference>
<dbReference type="Gene3D" id="1.10.510.10">
    <property type="entry name" value="Transferase(Phosphotransferase) domain 1"/>
    <property type="match status" value="1"/>
</dbReference>
<dbReference type="InterPro" id="IPR000719">
    <property type="entry name" value="Prot_kinase_dom"/>
</dbReference>
<dbReference type="SUPFAM" id="SSF56112">
    <property type="entry name" value="Protein kinase-like (PK-like)"/>
    <property type="match status" value="1"/>
</dbReference>
<dbReference type="PANTHER" id="PTHR44329:SF214">
    <property type="entry name" value="PROTEIN KINASE DOMAIN-CONTAINING PROTEIN"/>
    <property type="match status" value="1"/>
</dbReference>
<dbReference type="Proteomes" id="UP000243579">
    <property type="component" value="Unassembled WGS sequence"/>
</dbReference>
<comment type="caution">
    <text evidence="3">The sequence shown here is derived from an EMBL/GenBank/DDBJ whole genome shotgun (WGS) entry which is preliminary data.</text>
</comment>
<dbReference type="AlphaFoldDB" id="A0A1V9ZTE2"/>
<dbReference type="STRING" id="1202772.A0A1V9ZTE2"/>
<dbReference type="Pfam" id="PF00069">
    <property type="entry name" value="Pkinase"/>
    <property type="match status" value="1"/>
</dbReference>
<dbReference type="InterPro" id="IPR032675">
    <property type="entry name" value="LRR_dom_sf"/>
</dbReference>
<dbReference type="InterPro" id="IPR011009">
    <property type="entry name" value="Kinase-like_dom_sf"/>
</dbReference>
<dbReference type="GO" id="GO:0005524">
    <property type="term" value="F:ATP binding"/>
    <property type="evidence" value="ECO:0007669"/>
    <property type="project" value="InterPro"/>
</dbReference>
<dbReference type="Gene3D" id="3.30.200.20">
    <property type="entry name" value="Phosphorylase Kinase, domain 1"/>
    <property type="match status" value="1"/>
</dbReference>
<keyword evidence="1" id="KW-0732">Signal</keyword>
<dbReference type="SMART" id="SM00220">
    <property type="entry name" value="S_TKc"/>
    <property type="match status" value="1"/>
</dbReference>
<dbReference type="InterPro" id="IPR001245">
    <property type="entry name" value="Ser-Thr/Tyr_kinase_cat_dom"/>
</dbReference>
<dbReference type="OrthoDB" id="346907at2759"/>
<dbReference type="PROSITE" id="PS50011">
    <property type="entry name" value="PROTEIN_KINASE_DOM"/>
    <property type="match status" value="1"/>
</dbReference>
<sequence length="639" mass="69061">MLALRALFLAAATATAGHVCPYAYRSFSTTYCSNMSSTLCIVDGNCKVVQAWSAAGLAATGGYITDAATDLQEIPDIPVITFSGNGLKSIGDLSKMTNGSAISICRSMFIQYNPGVQLNKMVLPASLTTLGLPYNAISTLPPTIQWPTGLRTIVLENNTLTSYDHGPLVESIYLYNNSLSALVGYDFRATSLLWGFIWVSARSQSTSSNVNLNAIKTIRSIRFSPQLHTFYCYHCPLTEITLDAASFTALSTAKSVALGSAPVMVSICPEGDLREFTDISLNRISICVVATASTTTDGAGSTSTGALVGGVLGGLLLLFFLVLCYRRRWPPSVVGTAYFKPSNDTHASTASRDDDNARFDLSDLRLVRLDGSALVTLQLLASGAHGQVSLGTYHGERVAIKALLPTRSTAKDVLALVAETKLHARLESPYIVQFVGASWTRPNDLVCVIEYMDLGDLRQMLLREPRGAIAWDDKLEIALSVSEGLVYLHSLDIIHRDLKSRNVLLDSDKGVKLTDFGVSREASLDTMTAGVGTLRWVAPEVLHDGHYSTAADVYSFGIVLSELSSHELPYADLRSENGRPLAEAVIASRVVRGSITPTFAPDDPAWLRKLGYECLCHDPAMRPTAIQVSSMLRQVQRNV</sequence>
<dbReference type="EMBL" id="JNBR01000010">
    <property type="protein sequence ID" value="OQS01292.1"/>
    <property type="molecule type" value="Genomic_DNA"/>
</dbReference>
<proteinExistence type="predicted"/>
<dbReference type="PANTHER" id="PTHR44329">
    <property type="entry name" value="SERINE/THREONINE-PROTEIN KINASE TNNI3K-RELATED"/>
    <property type="match status" value="1"/>
</dbReference>
<dbReference type="SUPFAM" id="SSF52058">
    <property type="entry name" value="L domain-like"/>
    <property type="match status" value="1"/>
</dbReference>
<feature type="domain" description="Protein kinase" evidence="2">
    <location>
        <begin position="374"/>
        <end position="632"/>
    </location>
</feature>
<feature type="signal peptide" evidence="1">
    <location>
        <begin position="1"/>
        <end position="16"/>
    </location>
</feature>
<dbReference type="InterPro" id="IPR051681">
    <property type="entry name" value="Ser/Thr_Kinases-Pseudokinases"/>
</dbReference>
<dbReference type="Gene3D" id="3.80.10.10">
    <property type="entry name" value="Ribonuclease Inhibitor"/>
    <property type="match status" value="1"/>
</dbReference>
<keyword evidence="4" id="KW-1185">Reference proteome</keyword>
<accession>A0A1V9ZTE2</accession>
<dbReference type="InterPro" id="IPR008271">
    <property type="entry name" value="Ser/Thr_kinase_AS"/>
</dbReference>
<keyword evidence="3" id="KW-0808">Transferase</keyword>
<evidence type="ECO:0000259" key="2">
    <source>
        <dbReference type="PROSITE" id="PS50011"/>
    </source>
</evidence>
<dbReference type="PRINTS" id="PR00109">
    <property type="entry name" value="TYRKINASE"/>
</dbReference>
<evidence type="ECO:0000313" key="3">
    <source>
        <dbReference type="EMBL" id="OQS01292.1"/>
    </source>
</evidence>
<dbReference type="PROSITE" id="PS00108">
    <property type="entry name" value="PROTEIN_KINASE_ST"/>
    <property type="match status" value="1"/>
</dbReference>
<name>A0A1V9ZTE2_ACHHY</name>
<protein>
    <submittedName>
        <fullName evidence="3">Protein kinase</fullName>
    </submittedName>
</protein>
<gene>
    <name evidence="3" type="ORF">ACHHYP_01370</name>
</gene>
<reference evidence="3 4" key="1">
    <citation type="journal article" date="2014" name="Genome Biol. Evol.">
        <title>The secreted proteins of Achlya hypogyna and Thraustotheca clavata identify the ancestral oomycete secretome and reveal gene acquisitions by horizontal gene transfer.</title>
        <authorList>
            <person name="Misner I."/>
            <person name="Blouin N."/>
            <person name="Leonard G."/>
            <person name="Richards T.A."/>
            <person name="Lane C.E."/>
        </authorList>
    </citation>
    <scope>NUCLEOTIDE SEQUENCE [LARGE SCALE GENOMIC DNA]</scope>
    <source>
        <strain evidence="3 4">ATCC 48635</strain>
    </source>
</reference>
<evidence type="ECO:0000313" key="4">
    <source>
        <dbReference type="Proteomes" id="UP000243579"/>
    </source>
</evidence>
<keyword evidence="3" id="KW-0418">Kinase</keyword>
<evidence type="ECO:0000256" key="1">
    <source>
        <dbReference type="SAM" id="SignalP"/>
    </source>
</evidence>
<feature type="chain" id="PRO_5010734382" evidence="1">
    <location>
        <begin position="17"/>
        <end position="639"/>
    </location>
</feature>
<organism evidence="3 4">
    <name type="scientific">Achlya hypogyna</name>
    <name type="common">Oomycete</name>
    <name type="synonym">Protoachlya hypogyna</name>
    <dbReference type="NCBI Taxonomy" id="1202772"/>
    <lineage>
        <taxon>Eukaryota</taxon>
        <taxon>Sar</taxon>
        <taxon>Stramenopiles</taxon>
        <taxon>Oomycota</taxon>
        <taxon>Saprolegniomycetes</taxon>
        <taxon>Saprolegniales</taxon>
        <taxon>Achlyaceae</taxon>
        <taxon>Achlya</taxon>
    </lineage>
</organism>